<feature type="region of interest" description="Disordered" evidence="1">
    <location>
        <begin position="22"/>
        <end position="53"/>
    </location>
</feature>
<feature type="transmembrane region" description="Helical" evidence="2">
    <location>
        <begin position="62"/>
        <end position="79"/>
    </location>
</feature>
<protein>
    <submittedName>
        <fullName evidence="3">DUF3099 domain-containing protein</fullName>
    </submittedName>
</protein>
<dbReference type="Proteomes" id="UP000270616">
    <property type="component" value="Unassembled WGS sequence"/>
</dbReference>
<keyword evidence="2" id="KW-0472">Membrane</keyword>
<organism evidence="3 4">
    <name type="scientific">Kocuria soli</name>
    <dbReference type="NCBI Taxonomy" id="2485125"/>
    <lineage>
        <taxon>Bacteria</taxon>
        <taxon>Bacillati</taxon>
        <taxon>Actinomycetota</taxon>
        <taxon>Actinomycetes</taxon>
        <taxon>Micrococcales</taxon>
        <taxon>Micrococcaceae</taxon>
        <taxon>Kocuria</taxon>
    </lineage>
</organism>
<reference evidence="3 4" key="1">
    <citation type="submission" date="2018-10" db="EMBL/GenBank/DDBJ databases">
        <title>Kocuria sp. M5W7-7, whole genome shotgun sequence.</title>
        <authorList>
            <person name="Tuo L."/>
        </authorList>
    </citation>
    <scope>NUCLEOTIDE SEQUENCE [LARGE SCALE GENOMIC DNA]</scope>
    <source>
        <strain evidence="3 4">M5W7-7</strain>
    </source>
</reference>
<dbReference type="EMBL" id="RKMF01000005">
    <property type="protein sequence ID" value="ROZ63786.1"/>
    <property type="molecule type" value="Genomic_DNA"/>
</dbReference>
<feature type="region of interest" description="Disordered" evidence="1">
    <location>
        <begin position="113"/>
        <end position="180"/>
    </location>
</feature>
<dbReference type="RefSeq" id="WP_123824781.1">
    <property type="nucleotide sequence ID" value="NZ_RKMF01000005.1"/>
</dbReference>
<dbReference type="OrthoDB" id="4229919at2"/>
<evidence type="ECO:0000313" key="3">
    <source>
        <dbReference type="EMBL" id="ROZ63786.1"/>
    </source>
</evidence>
<dbReference type="AlphaFoldDB" id="A0A3N3ZRA7"/>
<keyword evidence="2" id="KW-0812">Transmembrane</keyword>
<evidence type="ECO:0000256" key="2">
    <source>
        <dbReference type="SAM" id="Phobius"/>
    </source>
</evidence>
<comment type="caution">
    <text evidence="3">The sequence shown here is derived from an EMBL/GenBank/DDBJ whole genome shotgun (WGS) entry which is preliminary data.</text>
</comment>
<sequence length="180" mass="19559">MAHRYLTTTDLADMQRAARSAAPVGTGDFRGTRDKAAGGPTVHSITSTPEGRSKDMGRRMKVYTIQMALRVACFFGFVLVDNWWWRIVCVLGMVLFPWSAVLLANAGADKSERESSYLGPEPVPMLTTTPEPASANAAEDSWEDTRDDNGESSSEESAAAHGPSVVEGQWSEHPGTNPER</sequence>
<keyword evidence="2" id="KW-1133">Transmembrane helix</keyword>
<proteinExistence type="predicted"/>
<name>A0A3N3ZRA7_9MICC</name>
<feature type="transmembrane region" description="Helical" evidence="2">
    <location>
        <begin position="85"/>
        <end position="104"/>
    </location>
</feature>
<dbReference type="Pfam" id="PF11298">
    <property type="entry name" value="DUF3099"/>
    <property type="match status" value="1"/>
</dbReference>
<feature type="compositionally biased region" description="Low complexity" evidence="1">
    <location>
        <begin position="151"/>
        <end position="160"/>
    </location>
</feature>
<keyword evidence="4" id="KW-1185">Reference proteome</keyword>
<evidence type="ECO:0000256" key="1">
    <source>
        <dbReference type="SAM" id="MobiDB-lite"/>
    </source>
</evidence>
<accession>A0A3N3ZRA7</accession>
<dbReference type="InterPro" id="IPR021449">
    <property type="entry name" value="DUF3099"/>
</dbReference>
<evidence type="ECO:0000313" key="4">
    <source>
        <dbReference type="Proteomes" id="UP000270616"/>
    </source>
</evidence>
<gene>
    <name evidence="3" type="ORF">EDL96_05420</name>
</gene>